<dbReference type="GO" id="GO:0016787">
    <property type="term" value="F:hydrolase activity"/>
    <property type="evidence" value="ECO:0007669"/>
    <property type="project" value="UniProtKB-KW"/>
</dbReference>
<proteinExistence type="predicted"/>
<dbReference type="InterPro" id="IPR036514">
    <property type="entry name" value="SGNH_hydro_sf"/>
</dbReference>
<dbReference type="PANTHER" id="PTHR30383">
    <property type="entry name" value="THIOESTERASE 1/PROTEASE 1/LYSOPHOSPHOLIPASE L1"/>
    <property type="match status" value="1"/>
</dbReference>
<dbReference type="Gene3D" id="3.40.50.1110">
    <property type="entry name" value="SGNH hydrolase"/>
    <property type="match status" value="1"/>
</dbReference>
<dbReference type="InterPro" id="IPR013830">
    <property type="entry name" value="SGNH_hydro"/>
</dbReference>
<dbReference type="Proteomes" id="UP001442494">
    <property type="component" value="Unassembled WGS sequence"/>
</dbReference>
<gene>
    <name evidence="2" type="ORF">NDI37_17980</name>
</gene>
<feature type="domain" description="SGNH hydrolase-type esterase" evidence="1">
    <location>
        <begin position="95"/>
        <end position="252"/>
    </location>
</feature>
<evidence type="ECO:0000313" key="2">
    <source>
        <dbReference type="EMBL" id="MEP0866349.1"/>
    </source>
</evidence>
<dbReference type="InterPro" id="IPR051532">
    <property type="entry name" value="Ester_Hydrolysis_Enzymes"/>
</dbReference>
<keyword evidence="2" id="KW-0378">Hydrolase</keyword>
<dbReference type="CDD" id="cd01828">
    <property type="entry name" value="sialate_O-acetylesterase_like2"/>
    <property type="match status" value="1"/>
</dbReference>
<keyword evidence="3" id="KW-1185">Reference proteome</keyword>
<dbReference type="PANTHER" id="PTHR30383:SF5">
    <property type="entry name" value="SGNH HYDROLASE-TYPE ESTERASE DOMAIN-CONTAINING PROTEIN"/>
    <property type="match status" value="1"/>
</dbReference>
<dbReference type="Pfam" id="PF13472">
    <property type="entry name" value="Lipase_GDSL_2"/>
    <property type="match status" value="1"/>
</dbReference>
<evidence type="ECO:0000313" key="3">
    <source>
        <dbReference type="Proteomes" id="UP001442494"/>
    </source>
</evidence>
<protein>
    <submittedName>
        <fullName evidence="2">SGNH/GDSL hydrolase family protein</fullName>
    </submittedName>
</protein>
<evidence type="ECO:0000259" key="1">
    <source>
        <dbReference type="Pfam" id="PF13472"/>
    </source>
</evidence>
<comment type="caution">
    <text evidence="2">The sequence shown here is derived from an EMBL/GenBank/DDBJ whole genome shotgun (WGS) entry which is preliminary data.</text>
</comment>
<dbReference type="SUPFAM" id="SSF52266">
    <property type="entry name" value="SGNH hydrolase"/>
    <property type="match status" value="1"/>
</dbReference>
<dbReference type="RefSeq" id="WP_199295309.1">
    <property type="nucleotide sequence ID" value="NZ_JAMPKK010000042.1"/>
</dbReference>
<organism evidence="2 3">
    <name type="scientific">Funiculus sociatus GB2-A5</name>
    <dbReference type="NCBI Taxonomy" id="2933946"/>
    <lineage>
        <taxon>Bacteria</taxon>
        <taxon>Bacillati</taxon>
        <taxon>Cyanobacteriota</taxon>
        <taxon>Cyanophyceae</taxon>
        <taxon>Coleofasciculales</taxon>
        <taxon>Coleofasciculaceae</taxon>
        <taxon>Funiculus</taxon>
    </lineage>
</organism>
<dbReference type="EMBL" id="JAMPKK010000042">
    <property type="protein sequence ID" value="MEP0866349.1"/>
    <property type="molecule type" value="Genomic_DNA"/>
</dbReference>
<accession>A0ABV0JTB8</accession>
<sequence>MLTTILLLNRDRWLPARFQASDSTSQMQTPPDLSTSLMSKTLAPQPTLGQRHQLSYQQWVALLGREAEVIAAKQPPNLTVLAGDSLSLWFPPELLPRDAPSGTRRDRTWLNQGISGDTSAGLLNRLYVFDQTEPSTIFVMIGINDLLRGGKDQTILANQRRIIRYLRRVHPQAEIVIQSILPHSGARSTFRARDRLSEVPNSRIRKINQQLEAIARSEGVNYLNLYPLFSNSQGDLQLDLTTDGLHLNSQGYLVWRSALVLFMGLQLEPANAKIN</sequence>
<reference evidence="2 3" key="1">
    <citation type="submission" date="2022-04" db="EMBL/GenBank/DDBJ databases">
        <title>Positive selection, recombination, and allopatry shape intraspecific diversity of widespread and dominant cyanobacteria.</title>
        <authorList>
            <person name="Wei J."/>
            <person name="Shu W."/>
            <person name="Hu C."/>
        </authorList>
    </citation>
    <scope>NUCLEOTIDE SEQUENCE [LARGE SCALE GENOMIC DNA]</scope>
    <source>
        <strain evidence="2 3">GB2-A5</strain>
    </source>
</reference>
<name>A0ABV0JTB8_9CYAN</name>